<dbReference type="STRING" id="706587.Desti_0046"/>
<keyword evidence="2" id="KW-1133">Transmembrane helix</keyword>
<dbReference type="eggNOG" id="COG1873">
    <property type="taxonomic scope" value="Bacteria"/>
</dbReference>
<dbReference type="Proteomes" id="UP000006055">
    <property type="component" value="Chromosome"/>
</dbReference>
<evidence type="ECO:0000256" key="2">
    <source>
        <dbReference type="SAM" id="Phobius"/>
    </source>
</evidence>
<evidence type="ECO:0000313" key="4">
    <source>
        <dbReference type="EMBL" id="AFM22796.1"/>
    </source>
</evidence>
<gene>
    <name evidence="4" type="ordered locus">Desti_0046</name>
</gene>
<protein>
    <recommendedName>
        <fullName evidence="3">PRC-barrel domain-containing protein</fullName>
    </recommendedName>
</protein>
<proteinExistence type="predicted"/>
<dbReference type="EMBL" id="CP003360">
    <property type="protein sequence ID" value="AFM22796.1"/>
    <property type="molecule type" value="Genomic_DNA"/>
</dbReference>
<keyword evidence="2" id="KW-0472">Membrane</keyword>
<dbReference type="Gene3D" id="2.30.30.240">
    <property type="entry name" value="PRC-barrel domain"/>
    <property type="match status" value="1"/>
</dbReference>
<accession>I4BZQ5</accession>
<organism evidence="4 5">
    <name type="scientific">Desulfomonile tiedjei (strain ATCC 49306 / DSM 6799 / DCB-1)</name>
    <dbReference type="NCBI Taxonomy" id="706587"/>
    <lineage>
        <taxon>Bacteria</taxon>
        <taxon>Pseudomonadati</taxon>
        <taxon>Thermodesulfobacteriota</taxon>
        <taxon>Desulfomonilia</taxon>
        <taxon>Desulfomonilales</taxon>
        <taxon>Desulfomonilaceae</taxon>
        <taxon>Desulfomonile</taxon>
    </lineage>
</organism>
<dbReference type="SUPFAM" id="SSF50346">
    <property type="entry name" value="PRC-barrel domain"/>
    <property type="match status" value="1"/>
</dbReference>
<dbReference type="InterPro" id="IPR027275">
    <property type="entry name" value="PRC-brl_dom"/>
</dbReference>
<feature type="domain" description="PRC-barrel" evidence="3">
    <location>
        <begin position="235"/>
        <end position="294"/>
    </location>
</feature>
<dbReference type="PANTHER" id="PTHR36505">
    <property type="entry name" value="BLR1072 PROTEIN"/>
    <property type="match status" value="1"/>
</dbReference>
<dbReference type="Pfam" id="PF05239">
    <property type="entry name" value="PRC"/>
    <property type="match status" value="1"/>
</dbReference>
<dbReference type="PANTHER" id="PTHR36505:SF1">
    <property type="entry name" value="BLR1072 PROTEIN"/>
    <property type="match status" value="1"/>
</dbReference>
<evidence type="ECO:0000313" key="5">
    <source>
        <dbReference type="Proteomes" id="UP000006055"/>
    </source>
</evidence>
<keyword evidence="5" id="KW-1185">Reference proteome</keyword>
<dbReference type="KEGG" id="dti:Desti_0046"/>
<name>I4BZQ5_DESTA</name>
<evidence type="ECO:0000259" key="3">
    <source>
        <dbReference type="Pfam" id="PF05239"/>
    </source>
</evidence>
<feature type="transmembrane region" description="Helical" evidence="2">
    <location>
        <begin position="170"/>
        <end position="191"/>
    </location>
</feature>
<reference evidence="5" key="1">
    <citation type="submission" date="2012-06" db="EMBL/GenBank/DDBJ databases">
        <title>Complete sequence of chromosome of Desulfomonile tiedjei DSM 6799.</title>
        <authorList>
            <person name="Lucas S."/>
            <person name="Copeland A."/>
            <person name="Lapidus A."/>
            <person name="Glavina del Rio T."/>
            <person name="Dalin E."/>
            <person name="Tice H."/>
            <person name="Bruce D."/>
            <person name="Goodwin L."/>
            <person name="Pitluck S."/>
            <person name="Peters L."/>
            <person name="Ovchinnikova G."/>
            <person name="Zeytun A."/>
            <person name="Lu M."/>
            <person name="Kyrpides N."/>
            <person name="Mavromatis K."/>
            <person name="Ivanova N."/>
            <person name="Brettin T."/>
            <person name="Detter J.C."/>
            <person name="Han C."/>
            <person name="Larimer F."/>
            <person name="Land M."/>
            <person name="Hauser L."/>
            <person name="Markowitz V."/>
            <person name="Cheng J.-F."/>
            <person name="Hugenholtz P."/>
            <person name="Woyke T."/>
            <person name="Wu D."/>
            <person name="Spring S."/>
            <person name="Schroeder M."/>
            <person name="Brambilla E."/>
            <person name="Klenk H.-P."/>
            <person name="Eisen J.A."/>
        </authorList>
    </citation>
    <scope>NUCLEOTIDE SEQUENCE [LARGE SCALE GENOMIC DNA]</scope>
    <source>
        <strain evidence="5">ATCC 49306 / DSM 6799 / DCB-1</strain>
    </source>
</reference>
<dbReference type="AlphaFoldDB" id="I4BZQ5"/>
<sequence length="348" mass="38499">MVPCKSHFVDVNKILLTHAALADAECQCYDGEERPDVSSGDFRAFFRRHDCIRRIALVAETTYFARSFGSGLRLPVVESRLENRSLDRTDMNGISSLPGMKLEYGIETGNWYGFPPQDRTRARTKAANVYGEMIDPVKAEPFGPGSLFLPCASKRRAVKKRLMEITMKKINILMMILSFVLVAFVSGQALAQSDVGKMTAPGAQSPADRPGGTMDREMQKDVSSMPHVSKAEMPMRVSKLIGRDVVNKNDEKLGEVHDFILDKDGKISYMIISHGGLLGIGDKLTPVPWNKVASAGEVQMDTRDNLVLNIAKATLDQAPTFSSTDYMNFAQRDFQNKIDQHFAGTTGP</sequence>
<dbReference type="InterPro" id="IPR011033">
    <property type="entry name" value="PRC_barrel-like_sf"/>
</dbReference>
<dbReference type="HOGENOM" id="CLU_796275_0_0_7"/>
<feature type="region of interest" description="Disordered" evidence="1">
    <location>
        <begin position="196"/>
        <end position="228"/>
    </location>
</feature>
<evidence type="ECO:0000256" key="1">
    <source>
        <dbReference type="SAM" id="MobiDB-lite"/>
    </source>
</evidence>
<keyword evidence="2" id="KW-0812">Transmembrane</keyword>